<feature type="transmembrane region" description="Helical" evidence="5">
    <location>
        <begin position="53"/>
        <end position="79"/>
    </location>
</feature>
<name>A0A831WPB6_PROAE</name>
<organism evidence="7">
    <name type="scientific">Prosthecochloris aestuarii</name>
    <dbReference type="NCBI Taxonomy" id="1102"/>
    <lineage>
        <taxon>Bacteria</taxon>
        <taxon>Pseudomonadati</taxon>
        <taxon>Chlorobiota</taxon>
        <taxon>Chlorobiia</taxon>
        <taxon>Chlorobiales</taxon>
        <taxon>Chlorobiaceae</taxon>
        <taxon>Prosthecochloris</taxon>
    </lineage>
</organism>
<keyword evidence="2 5" id="KW-0812">Transmembrane</keyword>
<comment type="caution">
    <text evidence="7">The sequence shown here is derived from an EMBL/GenBank/DDBJ whole genome shotgun (WGS) entry which is preliminary data.</text>
</comment>
<evidence type="ECO:0000256" key="4">
    <source>
        <dbReference type="ARBA" id="ARBA00023136"/>
    </source>
</evidence>
<evidence type="ECO:0000256" key="1">
    <source>
        <dbReference type="ARBA" id="ARBA00004370"/>
    </source>
</evidence>
<dbReference type="InterPro" id="IPR010920">
    <property type="entry name" value="LSM_dom_sf"/>
</dbReference>
<dbReference type="SUPFAM" id="SSF50182">
    <property type="entry name" value="Sm-like ribonucleoproteins"/>
    <property type="match status" value="1"/>
</dbReference>
<evidence type="ECO:0000313" key="7">
    <source>
        <dbReference type="EMBL" id="HED30907.1"/>
    </source>
</evidence>
<sequence length="276" mass="30850">MNGSENLGELFRNISQVTMVQIVLIIAVAWLLITAVARFLPMVANRLSGRARFNLLALLPVVRLMVIVLASFLVFNLLIEPTIENLITLIGLIGLGLGFAFKDYISSLIAGMITLYEAPYRPGDWIEIDGAYGEVRAINLRSAEIVTPDDTIVVIPHLNVWNKLIYNANDGGRNLLCVADFYLHPDHDGRVVETLLYDVALSSSYLQFDQPVSVIVQEEPWATHYRLKAYPVDPRHQFRFITDLTLRGKEALRKEGITFLPSPAYAEGSQPVNPES</sequence>
<gene>
    <name evidence="7" type="ORF">ENN50_04325</name>
</gene>
<dbReference type="AlphaFoldDB" id="A0A831WPB6"/>
<accession>A0A831WPB6</accession>
<keyword evidence="4 5" id="KW-0472">Membrane</keyword>
<evidence type="ECO:0000259" key="6">
    <source>
        <dbReference type="Pfam" id="PF00924"/>
    </source>
</evidence>
<dbReference type="Gene3D" id="1.10.287.1260">
    <property type="match status" value="1"/>
</dbReference>
<dbReference type="InterPro" id="IPR045275">
    <property type="entry name" value="MscS_archaea/bacteria_type"/>
</dbReference>
<evidence type="ECO:0000256" key="2">
    <source>
        <dbReference type="ARBA" id="ARBA00022692"/>
    </source>
</evidence>
<dbReference type="GO" id="GO:0016020">
    <property type="term" value="C:membrane"/>
    <property type="evidence" value="ECO:0007669"/>
    <property type="project" value="UniProtKB-SubCell"/>
</dbReference>
<dbReference type="GO" id="GO:0008381">
    <property type="term" value="F:mechanosensitive monoatomic ion channel activity"/>
    <property type="evidence" value="ECO:0007669"/>
    <property type="project" value="InterPro"/>
</dbReference>
<dbReference type="Proteomes" id="UP000886335">
    <property type="component" value="Unassembled WGS sequence"/>
</dbReference>
<feature type="domain" description="Mechanosensitive ion channel MscS" evidence="6">
    <location>
        <begin position="103"/>
        <end position="169"/>
    </location>
</feature>
<keyword evidence="3 5" id="KW-1133">Transmembrane helix</keyword>
<reference evidence="7" key="1">
    <citation type="journal article" date="2020" name="mSystems">
        <title>Genome- and Community-Level Interaction Insights into Carbon Utilization and Element Cycling Functions of Hydrothermarchaeota in Hydrothermal Sediment.</title>
        <authorList>
            <person name="Zhou Z."/>
            <person name="Liu Y."/>
            <person name="Xu W."/>
            <person name="Pan J."/>
            <person name="Luo Z.H."/>
            <person name="Li M."/>
        </authorList>
    </citation>
    <scope>NUCLEOTIDE SEQUENCE [LARGE SCALE GENOMIC DNA]</scope>
    <source>
        <strain evidence="7">SpSt-1181</strain>
    </source>
</reference>
<dbReference type="PANTHER" id="PTHR30221:SF1">
    <property type="entry name" value="SMALL-CONDUCTANCE MECHANOSENSITIVE CHANNEL"/>
    <property type="match status" value="1"/>
</dbReference>
<proteinExistence type="predicted"/>
<feature type="transmembrane region" description="Helical" evidence="5">
    <location>
        <begin position="20"/>
        <end position="41"/>
    </location>
</feature>
<dbReference type="InterPro" id="IPR006685">
    <property type="entry name" value="MscS_channel_2nd"/>
</dbReference>
<comment type="subcellular location">
    <subcellularLocation>
        <location evidence="1">Membrane</location>
    </subcellularLocation>
</comment>
<dbReference type="PANTHER" id="PTHR30221">
    <property type="entry name" value="SMALL-CONDUCTANCE MECHANOSENSITIVE CHANNEL"/>
    <property type="match status" value="1"/>
</dbReference>
<evidence type="ECO:0000256" key="3">
    <source>
        <dbReference type="ARBA" id="ARBA00022989"/>
    </source>
</evidence>
<evidence type="ECO:0000256" key="5">
    <source>
        <dbReference type="SAM" id="Phobius"/>
    </source>
</evidence>
<dbReference type="InterPro" id="IPR023408">
    <property type="entry name" value="MscS_beta-dom_sf"/>
</dbReference>
<protein>
    <submittedName>
        <fullName evidence="7">Mechanosensitive ion channel</fullName>
    </submittedName>
</protein>
<dbReference type="Gene3D" id="2.30.30.60">
    <property type="match status" value="1"/>
</dbReference>
<feature type="transmembrane region" description="Helical" evidence="5">
    <location>
        <begin position="85"/>
        <end position="105"/>
    </location>
</feature>
<dbReference type="Pfam" id="PF00924">
    <property type="entry name" value="MS_channel_2nd"/>
    <property type="match status" value="1"/>
</dbReference>
<dbReference type="EMBL" id="DSBW01000099">
    <property type="protein sequence ID" value="HED30907.1"/>
    <property type="molecule type" value="Genomic_DNA"/>
</dbReference>